<dbReference type="Proteomes" id="UP000189935">
    <property type="component" value="Chromosome I"/>
</dbReference>
<reference evidence="1 2" key="1">
    <citation type="submission" date="2016-11" db="EMBL/GenBank/DDBJ databases">
        <authorList>
            <person name="Jaros S."/>
            <person name="Januszkiewicz K."/>
            <person name="Wedrychowicz H."/>
        </authorList>
    </citation>
    <scope>NUCLEOTIDE SEQUENCE [LARGE SCALE GENOMIC DNA]</scope>
    <source>
        <strain evidence="1 2">GAS499</strain>
    </source>
</reference>
<protein>
    <submittedName>
        <fullName evidence="1">Uncharacterized protein</fullName>
    </submittedName>
</protein>
<gene>
    <name evidence="1" type="ORF">SAMN05444159_2021</name>
</gene>
<dbReference type="EMBL" id="LT670844">
    <property type="protein sequence ID" value="SHJ96075.1"/>
    <property type="molecule type" value="Genomic_DNA"/>
</dbReference>
<dbReference type="AlphaFoldDB" id="A0A1M6NK06"/>
<accession>A0A1M6NK06</accession>
<name>A0A1M6NK06_9BRAD</name>
<organism evidence="1 2">
    <name type="scientific">Bradyrhizobium lablabi</name>
    <dbReference type="NCBI Taxonomy" id="722472"/>
    <lineage>
        <taxon>Bacteria</taxon>
        <taxon>Pseudomonadati</taxon>
        <taxon>Pseudomonadota</taxon>
        <taxon>Alphaproteobacteria</taxon>
        <taxon>Hyphomicrobiales</taxon>
        <taxon>Nitrobacteraceae</taxon>
        <taxon>Bradyrhizobium</taxon>
    </lineage>
</organism>
<evidence type="ECO:0000313" key="1">
    <source>
        <dbReference type="EMBL" id="SHJ96075.1"/>
    </source>
</evidence>
<sequence length="74" mass="8625">MLRHPFCAGQMSIECTPCTVELKVRINVQYQLRHLTPVRSLRVRIEHSQIGYNVLLVVHRENGVRRRYLGNVGI</sequence>
<proteinExistence type="predicted"/>
<evidence type="ECO:0000313" key="2">
    <source>
        <dbReference type="Proteomes" id="UP000189935"/>
    </source>
</evidence>